<proteinExistence type="predicted"/>
<keyword evidence="3" id="KW-1185">Reference proteome</keyword>
<evidence type="ECO:0000313" key="2">
    <source>
        <dbReference type="EMBL" id="GFU13335.1"/>
    </source>
</evidence>
<gene>
    <name evidence="1" type="primary">AVEN_122533_1</name>
    <name evidence="1" type="ORF">NPIL_403341</name>
    <name evidence="2" type="ORF">NPIL_665721</name>
</gene>
<sequence length="101" mass="11221">MGAQSNCIQENIPLFSASTDSTIEIQEFIHSNLKLSSTELKEESVMKNIQFPCISKDLSLHVEEVVNELPSTSAELPSQFRSGSLKNSVQDMVYILCLKEA</sequence>
<organism evidence="1 3">
    <name type="scientific">Nephila pilipes</name>
    <name type="common">Giant wood spider</name>
    <name type="synonym">Nephila maculata</name>
    <dbReference type="NCBI Taxonomy" id="299642"/>
    <lineage>
        <taxon>Eukaryota</taxon>
        <taxon>Metazoa</taxon>
        <taxon>Ecdysozoa</taxon>
        <taxon>Arthropoda</taxon>
        <taxon>Chelicerata</taxon>
        <taxon>Arachnida</taxon>
        <taxon>Araneae</taxon>
        <taxon>Araneomorphae</taxon>
        <taxon>Entelegynae</taxon>
        <taxon>Araneoidea</taxon>
        <taxon>Nephilidae</taxon>
        <taxon>Nephila</taxon>
    </lineage>
</organism>
<evidence type="ECO:0000313" key="1">
    <source>
        <dbReference type="EMBL" id="GFU12753.1"/>
    </source>
</evidence>
<accession>A0A8X6QD99</accession>
<name>A0A8X6QD99_NEPPI</name>
<dbReference type="EMBL" id="BMAW01078965">
    <property type="protein sequence ID" value="GFU13335.1"/>
    <property type="molecule type" value="Genomic_DNA"/>
</dbReference>
<reference evidence="1" key="1">
    <citation type="submission" date="2020-08" db="EMBL/GenBank/DDBJ databases">
        <title>Multicomponent nature underlies the extraordinary mechanical properties of spider dragline silk.</title>
        <authorList>
            <person name="Kono N."/>
            <person name="Nakamura H."/>
            <person name="Mori M."/>
            <person name="Yoshida Y."/>
            <person name="Ohtoshi R."/>
            <person name="Malay A.D."/>
            <person name="Moran D.A.P."/>
            <person name="Tomita M."/>
            <person name="Numata K."/>
            <person name="Arakawa K."/>
        </authorList>
    </citation>
    <scope>NUCLEOTIDE SEQUENCE</scope>
</reference>
<dbReference type="EMBL" id="BMAW01078843">
    <property type="protein sequence ID" value="GFU12753.1"/>
    <property type="molecule type" value="Genomic_DNA"/>
</dbReference>
<dbReference type="OrthoDB" id="6775152at2759"/>
<evidence type="ECO:0000313" key="3">
    <source>
        <dbReference type="Proteomes" id="UP000887013"/>
    </source>
</evidence>
<protein>
    <submittedName>
        <fullName evidence="1">Uncharacterized protein</fullName>
    </submittedName>
</protein>
<dbReference type="Proteomes" id="UP000887013">
    <property type="component" value="Unassembled WGS sequence"/>
</dbReference>
<dbReference type="AlphaFoldDB" id="A0A8X6QD99"/>
<comment type="caution">
    <text evidence="1">The sequence shown here is derived from an EMBL/GenBank/DDBJ whole genome shotgun (WGS) entry which is preliminary data.</text>
</comment>